<keyword evidence="1" id="KW-0808">Transferase</keyword>
<sequence>MILIAEAGSTKTDWLLLDENAQVLLETQTLGINPSVFDIAVLEKRIKDNSTLFSVKENITQIEFFGAGCGTEQPRKALKELLQRLFQNAEVAVFEDTYAAALAVTTQPGIVCILGTGSNSCYFDGNQIHLKFPSLGYTLMDEASGNYFGKRLIRDYFYEIMPEELRVNFSKSFNLDPDEIKHNLYKKENPNAYLASFAAFIYAQEENNYFKHLITEGINEFIEKRILCYAEADKLPIHFVGSIAHYSRSIISDSLKAYNLRLGNIIQRPIDGLINHYCNKK</sequence>
<dbReference type="AlphaFoldDB" id="A0A840EM64"/>
<name>A0A840EM64_9FLAO</name>
<dbReference type="SUPFAM" id="SSF53067">
    <property type="entry name" value="Actin-like ATPase domain"/>
    <property type="match status" value="2"/>
</dbReference>
<dbReference type="InterPro" id="IPR043129">
    <property type="entry name" value="ATPase_NBD"/>
</dbReference>
<dbReference type="GO" id="GO:0016301">
    <property type="term" value="F:kinase activity"/>
    <property type="evidence" value="ECO:0007669"/>
    <property type="project" value="UniProtKB-KW"/>
</dbReference>
<keyword evidence="1" id="KW-0418">Kinase</keyword>
<keyword evidence="2" id="KW-1185">Reference proteome</keyword>
<proteinExistence type="predicted"/>
<reference evidence="1 2" key="1">
    <citation type="submission" date="2020-08" db="EMBL/GenBank/DDBJ databases">
        <title>Genomic Encyclopedia of Type Strains, Phase IV (KMG-IV): sequencing the most valuable type-strain genomes for metagenomic binning, comparative biology and taxonomic classification.</title>
        <authorList>
            <person name="Goeker M."/>
        </authorList>
    </citation>
    <scope>NUCLEOTIDE SEQUENCE [LARGE SCALE GENOMIC DNA]</scope>
    <source>
        <strain evidence="1 2">DSM 29568</strain>
    </source>
</reference>
<accession>A0A840EM64</accession>
<evidence type="ECO:0000313" key="1">
    <source>
        <dbReference type="EMBL" id="MBB4118080.1"/>
    </source>
</evidence>
<dbReference type="Proteomes" id="UP000553034">
    <property type="component" value="Unassembled WGS sequence"/>
</dbReference>
<gene>
    <name evidence="1" type="ORF">GGR32_000352</name>
</gene>
<dbReference type="Gene3D" id="1.10.720.160">
    <property type="match status" value="1"/>
</dbReference>
<protein>
    <submittedName>
        <fullName evidence="1">N-acetylglucosamine kinase-like BadF-type ATPase</fullName>
    </submittedName>
</protein>
<dbReference type="RefSeq" id="WP_183475716.1">
    <property type="nucleotide sequence ID" value="NZ_JACIFO010000001.1"/>
</dbReference>
<evidence type="ECO:0000313" key="2">
    <source>
        <dbReference type="Proteomes" id="UP000553034"/>
    </source>
</evidence>
<dbReference type="EMBL" id="JACIFO010000001">
    <property type="protein sequence ID" value="MBB4118080.1"/>
    <property type="molecule type" value="Genomic_DNA"/>
</dbReference>
<organism evidence="1 2">
    <name type="scientific">Mesonia hippocampi</name>
    <dbReference type="NCBI Taxonomy" id="1628250"/>
    <lineage>
        <taxon>Bacteria</taxon>
        <taxon>Pseudomonadati</taxon>
        <taxon>Bacteroidota</taxon>
        <taxon>Flavobacteriia</taxon>
        <taxon>Flavobacteriales</taxon>
        <taxon>Flavobacteriaceae</taxon>
        <taxon>Mesonia</taxon>
    </lineage>
</organism>
<dbReference type="CDD" id="cd24079">
    <property type="entry name" value="ASKHA_NBD_PG1100-like"/>
    <property type="match status" value="1"/>
</dbReference>
<comment type="caution">
    <text evidence="1">The sequence shown here is derived from an EMBL/GenBank/DDBJ whole genome shotgun (WGS) entry which is preliminary data.</text>
</comment>
<dbReference type="Gene3D" id="3.30.420.40">
    <property type="match status" value="2"/>
</dbReference>